<keyword evidence="4 6" id="KW-0235">DNA replication</keyword>
<dbReference type="InterPro" id="IPR021151">
    <property type="entry name" value="GINS_A"/>
</dbReference>
<dbReference type="eggNOG" id="KOG3303">
    <property type="taxonomic scope" value="Eukaryota"/>
</dbReference>
<evidence type="ECO:0000313" key="11">
    <source>
        <dbReference type="Proteomes" id="UP000054350"/>
    </source>
</evidence>
<sequence length="211" mass="23368">MYGDEALKLVREAKRAQAAAGSTLSVYNETVVRNVIKELQILADEQSRVVAVIQHAVDEDPYNETDDVMAAAPAAYRAQFLLHHAGIERNKRCLLAYHAARIDKVRALTWELGGAGLPPDVARRCSPAEARFAEKYAELLTSFKGVHGSIDLTAAPVPPKELYICVRVVKDCGEIFTETGQSLVLKANTQHFVRRTDVERLITQGYLVHVE</sequence>
<dbReference type="GO" id="GO:0000811">
    <property type="term" value="C:GINS complex"/>
    <property type="evidence" value="ECO:0007669"/>
    <property type="project" value="UniProtKB-UniRule"/>
</dbReference>
<dbReference type="AlphaFoldDB" id="A0A0L0S184"/>
<evidence type="ECO:0000259" key="7">
    <source>
        <dbReference type="Pfam" id="PF05916"/>
    </source>
</evidence>
<dbReference type="GO" id="GO:1902983">
    <property type="term" value="P:DNA strand elongation involved in mitotic DNA replication"/>
    <property type="evidence" value="ECO:0007669"/>
    <property type="project" value="TreeGrafter"/>
</dbReference>
<dbReference type="OMA" id="CLMAYHN"/>
<feature type="domain" description="GINS subunit" evidence="7">
    <location>
        <begin position="64"/>
        <end position="145"/>
    </location>
</feature>
<comment type="subunit">
    <text evidence="6">Component of the GINS complex.</text>
</comment>
<keyword evidence="11" id="KW-1185">Reference proteome</keyword>
<evidence type="ECO:0000256" key="1">
    <source>
        <dbReference type="ARBA" id="ARBA00004123"/>
    </source>
</evidence>
<dbReference type="Pfam" id="PF05916">
    <property type="entry name" value="Sld5"/>
    <property type="match status" value="1"/>
</dbReference>
<feature type="domain" description="DNA replication complex GINS protein PSF1 C-terminal" evidence="8">
    <location>
        <begin position="160"/>
        <end position="209"/>
    </location>
</feature>
<dbReference type="STRING" id="578462.A0A0L0S184"/>
<proteinExistence type="inferred from homology"/>
<evidence type="ECO:0000259" key="8">
    <source>
        <dbReference type="Pfam" id="PF24997"/>
    </source>
</evidence>
<comment type="subcellular location">
    <subcellularLocation>
        <location evidence="1 6">Nucleus</location>
    </subcellularLocation>
</comment>
<dbReference type="Pfam" id="PF24997">
    <property type="entry name" value="PSF1_C"/>
    <property type="match status" value="1"/>
</dbReference>
<gene>
    <name evidence="9" type="ORF">AMAG_00485</name>
    <name evidence="10" type="ORF">AMAG_02000</name>
</gene>
<dbReference type="Gene3D" id="1.20.58.1030">
    <property type="match status" value="1"/>
</dbReference>
<dbReference type="CDD" id="cd11710">
    <property type="entry name" value="GINS_A_psf1"/>
    <property type="match status" value="1"/>
</dbReference>
<reference evidence="11" key="2">
    <citation type="submission" date="2009-11" db="EMBL/GenBank/DDBJ databases">
        <title>The Genome Sequence of Allomyces macrogynus strain ATCC 38327.</title>
        <authorList>
            <consortium name="The Broad Institute Genome Sequencing Platform"/>
            <person name="Russ C."/>
            <person name="Cuomo C."/>
            <person name="Shea T."/>
            <person name="Young S.K."/>
            <person name="Zeng Q."/>
            <person name="Koehrsen M."/>
            <person name="Haas B."/>
            <person name="Borodovsky M."/>
            <person name="Guigo R."/>
            <person name="Alvarado L."/>
            <person name="Berlin A."/>
            <person name="Borenstein D."/>
            <person name="Chen Z."/>
            <person name="Engels R."/>
            <person name="Freedman E."/>
            <person name="Gellesch M."/>
            <person name="Goldberg J."/>
            <person name="Griggs A."/>
            <person name="Gujja S."/>
            <person name="Heiman D."/>
            <person name="Hepburn T."/>
            <person name="Howarth C."/>
            <person name="Jen D."/>
            <person name="Larson L."/>
            <person name="Lewis B."/>
            <person name="Mehta T."/>
            <person name="Park D."/>
            <person name="Pearson M."/>
            <person name="Roberts A."/>
            <person name="Saif S."/>
            <person name="Shenoy N."/>
            <person name="Sisk P."/>
            <person name="Stolte C."/>
            <person name="Sykes S."/>
            <person name="Walk T."/>
            <person name="White J."/>
            <person name="Yandava C."/>
            <person name="Burger G."/>
            <person name="Gray M.W."/>
            <person name="Holland P.W.H."/>
            <person name="King N."/>
            <person name="Lang F.B.F."/>
            <person name="Roger A.J."/>
            <person name="Ruiz-Trillo I."/>
            <person name="Lander E."/>
            <person name="Nusbaum C."/>
        </authorList>
    </citation>
    <scope>NUCLEOTIDE SEQUENCE [LARGE SCALE GENOMIC DNA]</scope>
    <source>
        <strain evidence="11">ATCC 38327</strain>
    </source>
</reference>
<dbReference type="OrthoDB" id="10252587at2759"/>
<evidence type="ECO:0000256" key="2">
    <source>
        <dbReference type="ARBA" id="ARBA00006677"/>
    </source>
</evidence>
<dbReference type="SUPFAM" id="SSF158573">
    <property type="entry name" value="GINS helical bundle-like"/>
    <property type="match status" value="1"/>
</dbReference>
<reference evidence="10 11" key="1">
    <citation type="submission" date="2009-11" db="EMBL/GenBank/DDBJ databases">
        <title>Annotation of Allomyces macrogynus ATCC 38327.</title>
        <authorList>
            <consortium name="The Broad Institute Genome Sequencing Platform"/>
            <person name="Russ C."/>
            <person name="Cuomo C."/>
            <person name="Burger G."/>
            <person name="Gray M.W."/>
            <person name="Holland P.W.H."/>
            <person name="King N."/>
            <person name="Lang F.B.F."/>
            <person name="Roger A.J."/>
            <person name="Ruiz-Trillo I."/>
            <person name="Young S.K."/>
            <person name="Zeng Q."/>
            <person name="Gargeya S."/>
            <person name="Fitzgerald M."/>
            <person name="Haas B."/>
            <person name="Abouelleil A."/>
            <person name="Alvarado L."/>
            <person name="Arachchi H.M."/>
            <person name="Berlin A."/>
            <person name="Chapman S.B."/>
            <person name="Gearin G."/>
            <person name="Goldberg J."/>
            <person name="Griggs A."/>
            <person name="Gujja S."/>
            <person name="Hansen M."/>
            <person name="Heiman D."/>
            <person name="Howarth C."/>
            <person name="Larimer J."/>
            <person name="Lui A."/>
            <person name="MacDonald P.J.P."/>
            <person name="McCowen C."/>
            <person name="Montmayeur A."/>
            <person name="Murphy C."/>
            <person name="Neiman D."/>
            <person name="Pearson M."/>
            <person name="Priest M."/>
            <person name="Roberts A."/>
            <person name="Saif S."/>
            <person name="Shea T."/>
            <person name="Sisk P."/>
            <person name="Stolte C."/>
            <person name="Sykes S."/>
            <person name="Wortman J."/>
            <person name="Nusbaum C."/>
            <person name="Birren B."/>
        </authorList>
    </citation>
    <scope>NUCLEOTIDE SEQUENCE [LARGE SCALE GENOMIC DNA]</scope>
    <source>
        <strain evidence="10 11">ATCC 38327</strain>
    </source>
</reference>
<dbReference type="InterPro" id="IPR005339">
    <property type="entry name" value="GINS_Psf1"/>
</dbReference>
<evidence type="ECO:0000313" key="10">
    <source>
        <dbReference type="EMBL" id="KNE56165.1"/>
    </source>
</evidence>
<accession>A0A0L0S184</accession>
<dbReference type="VEuPathDB" id="FungiDB:AMAG_02000"/>
<comment type="function">
    <text evidence="6">Required for correct functioning of the GINS complex, a complex that plays an essential role in the initiation of DNA replication, and progression of DNA replication forks. GINS complex seems to bind preferentially to single-stranded DNA.</text>
</comment>
<dbReference type="PANTHER" id="PTHR12914:SF2">
    <property type="entry name" value="DNA REPLICATION COMPLEX GINS PROTEIN PSF1"/>
    <property type="match status" value="1"/>
</dbReference>
<evidence type="ECO:0000256" key="4">
    <source>
        <dbReference type="ARBA" id="ARBA00022705"/>
    </source>
</evidence>
<dbReference type="VEuPathDB" id="FungiDB:AMAG_00485"/>
<dbReference type="InterPro" id="IPR056783">
    <property type="entry name" value="PSF1_C"/>
</dbReference>
<dbReference type="InterPro" id="IPR036224">
    <property type="entry name" value="GINS_bundle-like_dom_sf"/>
</dbReference>
<dbReference type="Proteomes" id="UP000054350">
    <property type="component" value="Unassembled WGS sequence"/>
</dbReference>
<name>A0A0L0S184_ALLM3</name>
<evidence type="ECO:0000256" key="6">
    <source>
        <dbReference type="RuleBase" id="RU368085"/>
    </source>
</evidence>
<dbReference type="EMBL" id="GG745330">
    <property type="protein sequence ID" value="KNE56165.1"/>
    <property type="molecule type" value="Genomic_DNA"/>
</dbReference>
<evidence type="ECO:0000256" key="5">
    <source>
        <dbReference type="ARBA" id="ARBA00023242"/>
    </source>
</evidence>
<evidence type="ECO:0000313" key="9">
    <source>
        <dbReference type="EMBL" id="KNE54514.1"/>
    </source>
</evidence>
<protein>
    <recommendedName>
        <fullName evidence="3 6">DNA replication complex GINS protein PSF1</fullName>
    </recommendedName>
</protein>
<dbReference type="PANTHER" id="PTHR12914">
    <property type="entry name" value="PARTNER OF SLD5"/>
    <property type="match status" value="1"/>
</dbReference>
<keyword evidence="5 6" id="KW-0539">Nucleus</keyword>
<dbReference type="CDD" id="cd21696">
    <property type="entry name" value="GINS_B_Psf1"/>
    <property type="match status" value="1"/>
</dbReference>
<dbReference type="EMBL" id="GG745328">
    <property type="protein sequence ID" value="KNE54514.1"/>
    <property type="molecule type" value="Genomic_DNA"/>
</dbReference>
<evidence type="ECO:0000256" key="3">
    <source>
        <dbReference type="ARBA" id="ARBA00015143"/>
    </source>
</evidence>
<comment type="similarity">
    <text evidence="2 6">Belongs to the GINS1/PSF1 family.</text>
</comment>
<organism evidence="10 11">
    <name type="scientific">Allomyces macrogynus (strain ATCC 38327)</name>
    <name type="common">Allomyces javanicus var. macrogynus</name>
    <dbReference type="NCBI Taxonomy" id="578462"/>
    <lineage>
        <taxon>Eukaryota</taxon>
        <taxon>Fungi</taxon>
        <taxon>Fungi incertae sedis</taxon>
        <taxon>Blastocladiomycota</taxon>
        <taxon>Blastocladiomycetes</taxon>
        <taxon>Blastocladiales</taxon>
        <taxon>Blastocladiaceae</taxon>
        <taxon>Allomyces</taxon>
    </lineage>
</organism>